<keyword evidence="4" id="KW-0677">Repeat</keyword>
<dbReference type="InterPro" id="IPR020859">
    <property type="entry name" value="ROC"/>
</dbReference>
<dbReference type="PANTHER" id="PTHR47679:SF2">
    <property type="entry name" value="C-TERMINAL OF ROC (COR) DOMAIN-CONTAINING PROTEIN"/>
    <property type="match status" value="1"/>
</dbReference>
<dbReference type="InterPro" id="IPR036770">
    <property type="entry name" value="Ankyrin_rpt-contain_sf"/>
</dbReference>
<proteinExistence type="predicted"/>
<dbReference type="GO" id="GO:0016301">
    <property type="term" value="F:kinase activity"/>
    <property type="evidence" value="ECO:0007669"/>
    <property type="project" value="UniProtKB-KW"/>
</dbReference>
<evidence type="ECO:0000313" key="13">
    <source>
        <dbReference type="Proteomes" id="UP000075714"/>
    </source>
</evidence>
<evidence type="ECO:0000256" key="5">
    <source>
        <dbReference type="ARBA" id="ARBA00022741"/>
    </source>
</evidence>
<protein>
    <recommendedName>
        <fullName evidence="2">non-specific serine/threonine protein kinase</fullName>
        <ecNumber evidence="2">2.7.11.1</ecNumber>
    </recommendedName>
</protein>
<dbReference type="Gene3D" id="3.40.50.300">
    <property type="entry name" value="P-loop containing nucleotide triphosphate hydrolases"/>
    <property type="match status" value="1"/>
</dbReference>
<evidence type="ECO:0000256" key="1">
    <source>
        <dbReference type="ARBA" id="ARBA00001946"/>
    </source>
</evidence>
<feature type="domain" description="Roc" evidence="11">
    <location>
        <begin position="103"/>
        <end position="281"/>
    </location>
</feature>
<organism evidence="12 13">
    <name type="scientific">Gonium pectorale</name>
    <name type="common">Green alga</name>
    <dbReference type="NCBI Taxonomy" id="33097"/>
    <lineage>
        <taxon>Eukaryota</taxon>
        <taxon>Viridiplantae</taxon>
        <taxon>Chlorophyta</taxon>
        <taxon>core chlorophytes</taxon>
        <taxon>Chlorophyceae</taxon>
        <taxon>CS clade</taxon>
        <taxon>Chlamydomonadales</taxon>
        <taxon>Volvocaceae</taxon>
        <taxon>Gonium</taxon>
    </lineage>
</organism>
<dbReference type="Pfam" id="PF08477">
    <property type="entry name" value="Roc"/>
    <property type="match status" value="1"/>
</dbReference>
<keyword evidence="5" id="KW-0547">Nucleotide-binding</keyword>
<evidence type="ECO:0000256" key="8">
    <source>
        <dbReference type="ARBA" id="ARBA00047899"/>
    </source>
</evidence>
<dbReference type="EMBL" id="LSYV01000063">
    <property type="protein sequence ID" value="KXZ44824.1"/>
    <property type="molecule type" value="Genomic_DNA"/>
</dbReference>
<name>A0A150G4S2_GONPE</name>
<dbReference type="PROSITE" id="PS50297">
    <property type="entry name" value="ANK_REP_REGION"/>
    <property type="match status" value="1"/>
</dbReference>
<comment type="caution">
    <text evidence="12">The sequence shown here is derived from an EMBL/GenBank/DDBJ whole genome shotgun (WGS) entry which is preliminary data.</text>
</comment>
<evidence type="ECO:0000259" key="11">
    <source>
        <dbReference type="PROSITE" id="PS51424"/>
    </source>
</evidence>
<dbReference type="Pfam" id="PF12796">
    <property type="entry name" value="Ank_2"/>
    <property type="match status" value="1"/>
</dbReference>
<dbReference type="InterPro" id="IPR032171">
    <property type="entry name" value="COR-A"/>
</dbReference>
<reference evidence="13" key="1">
    <citation type="journal article" date="2016" name="Nat. Commun.">
        <title>The Gonium pectorale genome demonstrates co-option of cell cycle regulation during the evolution of multicellularity.</title>
        <authorList>
            <person name="Hanschen E.R."/>
            <person name="Marriage T.N."/>
            <person name="Ferris P.J."/>
            <person name="Hamaji T."/>
            <person name="Toyoda A."/>
            <person name="Fujiyama A."/>
            <person name="Neme R."/>
            <person name="Noguchi H."/>
            <person name="Minakuchi Y."/>
            <person name="Suzuki M."/>
            <person name="Kawai-Toyooka H."/>
            <person name="Smith D.R."/>
            <person name="Sparks H."/>
            <person name="Anderson J."/>
            <person name="Bakaric R."/>
            <person name="Luria V."/>
            <person name="Karger A."/>
            <person name="Kirschner M.W."/>
            <person name="Durand P.M."/>
            <person name="Michod R.E."/>
            <person name="Nozaki H."/>
            <person name="Olson B.J."/>
        </authorList>
    </citation>
    <scope>NUCLEOTIDE SEQUENCE [LARGE SCALE GENOMIC DNA]</scope>
    <source>
        <strain evidence="13">NIES-2863</strain>
    </source>
</reference>
<evidence type="ECO:0000256" key="4">
    <source>
        <dbReference type="ARBA" id="ARBA00022737"/>
    </source>
</evidence>
<dbReference type="Proteomes" id="UP000075714">
    <property type="component" value="Unassembled WGS sequence"/>
</dbReference>
<gene>
    <name evidence="12" type="ORF">GPECTOR_62g939</name>
</gene>
<dbReference type="SUPFAM" id="SSF52540">
    <property type="entry name" value="P-loop containing nucleoside triphosphate hydrolases"/>
    <property type="match status" value="1"/>
</dbReference>
<accession>A0A150G4S2</accession>
<feature type="repeat" description="ANK" evidence="10">
    <location>
        <begin position="42"/>
        <end position="74"/>
    </location>
</feature>
<dbReference type="PROSITE" id="PS51424">
    <property type="entry name" value="ROC"/>
    <property type="match status" value="1"/>
</dbReference>
<evidence type="ECO:0000256" key="10">
    <source>
        <dbReference type="PROSITE-ProRule" id="PRU00023"/>
    </source>
</evidence>
<dbReference type="PRINTS" id="PR00449">
    <property type="entry name" value="RASTRNSFRMNG"/>
</dbReference>
<evidence type="ECO:0000256" key="3">
    <source>
        <dbReference type="ARBA" id="ARBA00022679"/>
    </source>
</evidence>
<dbReference type="EC" id="2.7.11.1" evidence="2"/>
<keyword evidence="7" id="KW-0067">ATP-binding</keyword>
<dbReference type="PANTHER" id="PTHR47679">
    <property type="entry name" value="PROTEIN TORNADO 1"/>
    <property type="match status" value="1"/>
</dbReference>
<keyword evidence="3" id="KW-0808">Transferase</keyword>
<comment type="catalytic activity">
    <reaction evidence="9">
        <text>L-seryl-[protein] + ATP = O-phospho-L-seryl-[protein] + ADP + H(+)</text>
        <dbReference type="Rhea" id="RHEA:17989"/>
        <dbReference type="Rhea" id="RHEA-COMP:9863"/>
        <dbReference type="Rhea" id="RHEA-COMP:11604"/>
        <dbReference type="ChEBI" id="CHEBI:15378"/>
        <dbReference type="ChEBI" id="CHEBI:29999"/>
        <dbReference type="ChEBI" id="CHEBI:30616"/>
        <dbReference type="ChEBI" id="CHEBI:83421"/>
        <dbReference type="ChEBI" id="CHEBI:456216"/>
        <dbReference type="EC" id="2.7.11.1"/>
    </reaction>
</comment>
<evidence type="ECO:0000256" key="7">
    <source>
        <dbReference type="ARBA" id="ARBA00022840"/>
    </source>
</evidence>
<dbReference type="SMART" id="SM00248">
    <property type="entry name" value="ANK"/>
    <property type="match status" value="2"/>
</dbReference>
<comment type="cofactor">
    <cofactor evidence="1">
        <name>Mg(2+)</name>
        <dbReference type="ChEBI" id="CHEBI:18420"/>
    </cofactor>
</comment>
<evidence type="ECO:0000256" key="6">
    <source>
        <dbReference type="ARBA" id="ARBA00022777"/>
    </source>
</evidence>
<dbReference type="PROSITE" id="PS50088">
    <property type="entry name" value="ANK_REPEAT"/>
    <property type="match status" value="1"/>
</dbReference>
<dbReference type="OrthoDB" id="10252328at2759"/>
<sequence>MQAMNLEGAFPLHDACSLDDGAVSEVRALLLGGYDINTKANDGTSALHKAVDLGKVDVVKLLLQKGADLESQNQTGMTPFDVAVGDNTKSLLQDAAKAFEAETAVCARRCKVVLVGPGDVGKTTLVKRLLTKKFDPNITATHGLEVSEWALPEGKSQDQCRISLWDLGGQDVYPSIHAFFMTPGAVYCVLYRARNYEDDAKLSELEEYLDRIQTLAPGAPMLLVGTQAGEDPSSQHRPRPLKSLFDKYKDTLAPEPIFISSKNGDGLRGLSDALLDMVLKQAERLCANCGVNPSEMQQCMEALSQYGDLRYFKDVQAMPDMVVLRPQWLADVMTHVITTDGGKRGKLQDLDGRVSRVTLKKCLESPSPHHAAGLVEMLELMGLLYAVEGGDDVLVPVLMKQWAFKDYTNRFFEGPKKLVEVFVYGATPEQLVSLVTSQLELLRDEVLFKGVKRDRQAWELLQPSAPSAEQLVEATVQSLQVCFQEGLSQVCTQLGDMKEGLCEKVDRVLVQQNDSHAYQVRSHMDLYKLVHMLDEKKVPVLHVVLPMPPREKLPFRERWSIDGLLKQRFRLHLLCEWPGGEPHLTEHEGYKIKRPREWLTRNRAVLKVAMHVVERMLRAGVMTLTKGLSDGGLSGMGEWVDKHVLDNPLEAFSTLNELLDKLQADPSGGAPQQVDMAACQSARREIVKLIEKIDGDANVYGKLQKVVGPPHGVMWLCKCHADLFKADQPGSAALQRMASLRK</sequence>
<dbReference type="Pfam" id="PF16095">
    <property type="entry name" value="COR-A"/>
    <property type="match status" value="1"/>
</dbReference>
<dbReference type="AlphaFoldDB" id="A0A150G4S2"/>
<keyword evidence="13" id="KW-1185">Reference proteome</keyword>
<dbReference type="InterPro" id="IPR002110">
    <property type="entry name" value="Ankyrin_rpt"/>
</dbReference>
<keyword evidence="6" id="KW-0418">Kinase</keyword>
<dbReference type="GO" id="GO:0005524">
    <property type="term" value="F:ATP binding"/>
    <property type="evidence" value="ECO:0007669"/>
    <property type="project" value="UniProtKB-KW"/>
</dbReference>
<comment type="catalytic activity">
    <reaction evidence="8">
        <text>L-threonyl-[protein] + ATP = O-phospho-L-threonyl-[protein] + ADP + H(+)</text>
        <dbReference type="Rhea" id="RHEA:46608"/>
        <dbReference type="Rhea" id="RHEA-COMP:11060"/>
        <dbReference type="Rhea" id="RHEA-COMP:11605"/>
        <dbReference type="ChEBI" id="CHEBI:15378"/>
        <dbReference type="ChEBI" id="CHEBI:30013"/>
        <dbReference type="ChEBI" id="CHEBI:30616"/>
        <dbReference type="ChEBI" id="CHEBI:61977"/>
        <dbReference type="ChEBI" id="CHEBI:456216"/>
        <dbReference type="EC" id="2.7.11.1"/>
    </reaction>
</comment>
<evidence type="ECO:0000313" key="12">
    <source>
        <dbReference type="EMBL" id="KXZ44824.1"/>
    </source>
</evidence>
<dbReference type="InterPro" id="IPR027417">
    <property type="entry name" value="P-loop_NTPase"/>
</dbReference>
<keyword evidence="10" id="KW-0040">ANK repeat</keyword>
<dbReference type="Gene3D" id="1.25.40.20">
    <property type="entry name" value="Ankyrin repeat-containing domain"/>
    <property type="match status" value="1"/>
</dbReference>
<dbReference type="SUPFAM" id="SSF48403">
    <property type="entry name" value="Ankyrin repeat"/>
    <property type="match status" value="1"/>
</dbReference>
<evidence type="ECO:0000256" key="9">
    <source>
        <dbReference type="ARBA" id="ARBA00048679"/>
    </source>
</evidence>
<evidence type="ECO:0000256" key="2">
    <source>
        <dbReference type="ARBA" id="ARBA00012513"/>
    </source>
</evidence>